<accession>A0ABM7ZT14</accession>
<dbReference type="EMBL" id="AP026073">
    <property type="protein sequence ID" value="BDM69520.1"/>
    <property type="molecule type" value="Genomic_DNA"/>
</dbReference>
<keyword evidence="2" id="KW-1185">Reference proteome</keyword>
<gene>
    <name evidence="1" type="ORF">HEK616_30070</name>
</gene>
<reference evidence="1" key="1">
    <citation type="submission" date="2022-06" db="EMBL/GenBank/DDBJ databases">
        <title>Complete genome sequence of Streptomyces nigrescens HEK616.</title>
        <authorList>
            <person name="Asamizu S."/>
            <person name="Onaka H."/>
        </authorList>
    </citation>
    <scope>NUCLEOTIDE SEQUENCE</scope>
    <source>
        <strain evidence="1">HEK616</strain>
    </source>
</reference>
<proteinExistence type="predicted"/>
<name>A0ABM7ZT14_STRNI</name>
<sequence>MTPHSLAFYLDVVTSGTVLGAKPADQPDRVTGLLGTDFAENRSGRHHMWRDYGLAEFFWQRESADGPWTGHHFTLQVHRLAYGGKVVNDELRSRYGRFARRLRFGKLQRLLEKRGTVLREIPSGQDPCYRLFWNPGSWTCVTVIGAKEEYRTPDDLQVGDVCGITAPMTPEEVAWRAAR</sequence>
<dbReference type="RefSeq" id="WP_261953410.1">
    <property type="nucleotide sequence ID" value="NZ_AP026073.1"/>
</dbReference>
<evidence type="ECO:0000313" key="2">
    <source>
        <dbReference type="Proteomes" id="UP001059597"/>
    </source>
</evidence>
<evidence type="ECO:0000313" key="1">
    <source>
        <dbReference type="EMBL" id="BDM69520.1"/>
    </source>
</evidence>
<dbReference type="Proteomes" id="UP001059597">
    <property type="component" value="Chromosome"/>
</dbReference>
<protein>
    <submittedName>
        <fullName evidence="1">Uncharacterized protein</fullName>
    </submittedName>
</protein>
<organism evidence="1 2">
    <name type="scientific">Streptomyces nigrescens</name>
    <dbReference type="NCBI Taxonomy" id="1920"/>
    <lineage>
        <taxon>Bacteria</taxon>
        <taxon>Bacillati</taxon>
        <taxon>Actinomycetota</taxon>
        <taxon>Actinomycetes</taxon>
        <taxon>Kitasatosporales</taxon>
        <taxon>Streptomycetaceae</taxon>
        <taxon>Streptomyces</taxon>
    </lineage>
</organism>